<dbReference type="Pfam" id="PF00474">
    <property type="entry name" value="SSF"/>
    <property type="match status" value="1"/>
</dbReference>
<feature type="transmembrane region" description="Helical" evidence="12">
    <location>
        <begin position="385"/>
        <end position="405"/>
    </location>
</feature>
<dbReference type="GO" id="GO:0070062">
    <property type="term" value="C:extracellular exosome"/>
    <property type="evidence" value="ECO:0007669"/>
    <property type="project" value="TreeGrafter"/>
</dbReference>
<dbReference type="PANTHER" id="PTHR42985">
    <property type="entry name" value="SODIUM-COUPLED MONOCARBOXYLATE TRANSPORTER"/>
    <property type="match status" value="1"/>
</dbReference>
<evidence type="ECO:0000256" key="6">
    <source>
        <dbReference type="ARBA" id="ARBA00022989"/>
    </source>
</evidence>
<feature type="transmembrane region" description="Helical" evidence="12">
    <location>
        <begin position="282"/>
        <end position="307"/>
    </location>
</feature>
<dbReference type="PANTHER" id="PTHR42985:SF11">
    <property type="entry name" value="SODIUM_IODIDE COTRANSPORTER"/>
    <property type="match status" value="1"/>
</dbReference>
<evidence type="ECO:0000256" key="7">
    <source>
        <dbReference type="ARBA" id="ARBA00023053"/>
    </source>
</evidence>
<keyword evidence="4" id="KW-1003">Cell membrane</keyword>
<reference evidence="13" key="1">
    <citation type="submission" date="2025-08" db="UniProtKB">
        <authorList>
            <consortium name="Ensembl"/>
        </authorList>
    </citation>
    <scope>IDENTIFICATION</scope>
</reference>
<dbReference type="Ensembl" id="ENSNBRT00000004079.1">
    <property type="protein sequence ID" value="ENSNBRP00000003948.1"/>
    <property type="gene ID" value="ENSNBRG00000003023.1"/>
</dbReference>
<evidence type="ECO:0000256" key="1">
    <source>
        <dbReference type="ARBA" id="ARBA00004651"/>
    </source>
</evidence>
<dbReference type="STRING" id="32507.ENSNBRP00000003948"/>
<evidence type="ECO:0000256" key="10">
    <source>
        <dbReference type="ARBA" id="ARBA00023201"/>
    </source>
</evidence>
<dbReference type="Proteomes" id="UP000261580">
    <property type="component" value="Unassembled WGS sequence"/>
</dbReference>
<dbReference type="GO" id="GO:1904200">
    <property type="term" value="P:iodide transmembrane transport"/>
    <property type="evidence" value="ECO:0007669"/>
    <property type="project" value="TreeGrafter"/>
</dbReference>
<name>A0A3Q4GBZ5_NEOBR</name>
<feature type="transmembrane region" description="Helical" evidence="12">
    <location>
        <begin position="521"/>
        <end position="542"/>
    </location>
</feature>
<feature type="transmembrane region" description="Helical" evidence="12">
    <location>
        <begin position="16"/>
        <end position="35"/>
    </location>
</feature>
<dbReference type="OMA" id="FWFTIVL"/>
<keyword evidence="14" id="KW-1185">Reference proteome</keyword>
<dbReference type="GO" id="GO:0008507">
    <property type="term" value="F:sodium:iodide symporter activity"/>
    <property type="evidence" value="ECO:0007669"/>
    <property type="project" value="Ensembl"/>
</dbReference>
<dbReference type="GO" id="GO:0005886">
    <property type="term" value="C:plasma membrane"/>
    <property type="evidence" value="ECO:0007669"/>
    <property type="project" value="UniProtKB-SubCell"/>
</dbReference>
<dbReference type="PROSITE" id="PS50283">
    <property type="entry name" value="NA_SOLUT_SYMP_3"/>
    <property type="match status" value="1"/>
</dbReference>
<evidence type="ECO:0000256" key="4">
    <source>
        <dbReference type="ARBA" id="ARBA00022475"/>
    </source>
</evidence>
<keyword evidence="8" id="KW-0406">Ion transport</keyword>
<keyword evidence="6 12" id="KW-1133">Transmembrane helix</keyword>
<dbReference type="InterPro" id="IPR051163">
    <property type="entry name" value="Sodium:Solute_Symporter_SSF"/>
</dbReference>
<reference evidence="13" key="2">
    <citation type="submission" date="2025-09" db="UniProtKB">
        <authorList>
            <consortium name="Ensembl"/>
        </authorList>
    </citation>
    <scope>IDENTIFICATION</scope>
</reference>
<feature type="transmembrane region" description="Helical" evidence="12">
    <location>
        <begin position="162"/>
        <end position="181"/>
    </location>
</feature>
<comment type="similarity">
    <text evidence="2 11">Belongs to the sodium:solute symporter (SSF) (TC 2.A.21) family.</text>
</comment>
<keyword evidence="3" id="KW-0813">Transport</keyword>
<keyword evidence="7" id="KW-0915">Sodium</keyword>
<feature type="transmembrane region" description="Helical" evidence="12">
    <location>
        <begin position="131"/>
        <end position="156"/>
    </location>
</feature>
<keyword evidence="9 12" id="KW-0472">Membrane</keyword>
<evidence type="ECO:0000313" key="13">
    <source>
        <dbReference type="Ensembl" id="ENSNBRP00000003948.1"/>
    </source>
</evidence>
<dbReference type="GeneTree" id="ENSGT00940000159489"/>
<evidence type="ECO:0000256" key="3">
    <source>
        <dbReference type="ARBA" id="ARBA00022448"/>
    </source>
</evidence>
<feature type="transmembrane region" description="Helical" evidence="12">
    <location>
        <begin position="443"/>
        <end position="466"/>
    </location>
</feature>
<feature type="transmembrane region" description="Helical" evidence="12">
    <location>
        <begin position="342"/>
        <end position="365"/>
    </location>
</feature>
<evidence type="ECO:0000256" key="8">
    <source>
        <dbReference type="ARBA" id="ARBA00023065"/>
    </source>
</evidence>
<dbReference type="InterPro" id="IPR038377">
    <property type="entry name" value="Na/Glc_symporter_sf"/>
</dbReference>
<dbReference type="Bgee" id="ENSNBRG00000003023">
    <property type="expression patterns" value="Expressed in brain"/>
</dbReference>
<dbReference type="AlphaFoldDB" id="A0A3Q4GBZ5"/>
<evidence type="ECO:0000313" key="14">
    <source>
        <dbReference type="Proteomes" id="UP000261580"/>
    </source>
</evidence>
<protein>
    <submittedName>
        <fullName evidence="13">Solute carrier family 5 member 5</fullName>
    </submittedName>
</protein>
<feature type="transmembrane region" description="Helical" evidence="12">
    <location>
        <begin position="87"/>
        <end position="110"/>
    </location>
</feature>
<dbReference type="InterPro" id="IPR001734">
    <property type="entry name" value="Na/solute_symporter"/>
</dbReference>
<feature type="transmembrane region" description="Helical" evidence="12">
    <location>
        <begin position="188"/>
        <end position="207"/>
    </location>
</feature>
<feature type="transmembrane region" description="Helical" evidence="12">
    <location>
        <begin position="56"/>
        <end position="75"/>
    </location>
</feature>
<dbReference type="NCBIfam" id="TIGR00813">
    <property type="entry name" value="sss"/>
    <property type="match status" value="1"/>
</dbReference>
<feature type="transmembrane region" description="Helical" evidence="12">
    <location>
        <begin position="417"/>
        <end position="436"/>
    </location>
</feature>
<evidence type="ECO:0000256" key="11">
    <source>
        <dbReference type="RuleBase" id="RU362091"/>
    </source>
</evidence>
<sequence>SSASEPSGPGFVLADYAVFAAMLLVSVAIGLFQALKKRPREATADDFFTGGRSMPAIPVGLSLCASFMSAVQVLGVPSEGFRYGFKFLYMCLGQSINSLLTAYLFLPVFFRLGITSTNQYLRMRFGRGMQLLGSIQFLVATLLYTGIVIYAPALILNQATGLNIWASLFSTGLICTLYTTLGGIKAVVWTDVFQIIVMLLGFVAIYIHGTVLVGGPAQVLRIANNGSRINFNDFSFDPRHRYTFWSLSVGGALVWLSMYGVNQAQVQRYISCRSERAAQWALFVNQVGLCLIVSSAATCGIVMFAFYNTCDPLKSGRISKPDLLMPYFVLDIFQNYPGFPGLFLACAYSGTLSTASTSINAMAAVTMEDILHPYLLDMTQKKLMLVSRGLSLLYGGGCISVAALSSLVNWGVLQGSFTVMGVVSGPLLGVFILGIFFPAANRLGAFTGILAGFLVSMWLAVGSTLYPPSEETMGVLPSLAGSCESINTTQSSIPIEDQHSVSTRLRPNNQGGLLNFYSMSYLYFGAMATSSVVLVGVIVSYATGPTKRENIKEGLLWWDLKKKKVEVNDCTFHSPCAQPGPGLCTAALNTVRTREGGSKDSFFPLRCQLYLHLLHLCYFHGKMYKRK</sequence>
<evidence type="ECO:0000256" key="9">
    <source>
        <dbReference type="ARBA" id="ARBA00023136"/>
    </source>
</evidence>
<comment type="subcellular location">
    <subcellularLocation>
        <location evidence="1">Cell membrane</location>
        <topology evidence="1">Multi-pass membrane protein</topology>
    </subcellularLocation>
</comment>
<evidence type="ECO:0000256" key="2">
    <source>
        <dbReference type="ARBA" id="ARBA00006434"/>
    </source>
</evidence>
<accession>A0A3Q4GBZ5</accession>
<dbReference type="Gene3D" id="1.20.1730.10">
    <property type="entry name" value="Sodium/glucose cotransporter"/>
    <property type="match status" value="1"/>
</dbReference>
<evidence type="ECO:0000256" key="5">
    <source>
        <dbReference type="ARBA" id="ARBA00022692"/>
    </source>
</evidence>
<evidence type="ECO:0000256" key="12">
    <source>
        <dbReference type="SAM" id="Phobius"/>
    </source>
</evidence>
<keyword evidence="10" id="KW-0739">Sodium transport</keyword>
<keyword evidence="5 12" id="KW-0812">Transmembrane</keyword>
<organism evidence="13 14">
    <name type="scientific">Neolamprologus brichardi</name>
    <name type="common">Fairy cichlid</name>
    <name type="synonym">Lamprologus brichardi</name>
    <dbReference type="NCBI Taxonomy" id="32507"/>
    <lineage>
        <taxon>Eukaryota</taxon>
        <taxon>Metazoa</taxon>
        <taxon>Chordata</taxon>
        <taxon>Craniata</taxon>
        <taxon>Vertebrata</taxon>
        <taxon>Euteleostomi</taxon>
        <taxon>Actinopterygii</taxon>
        <taxon>Neopterygii</taxon>
        <taxon>Teleostei</taxon>
        <taxon>Neoteleostei</taxon>
        <taxon>Acanthomorphata</taxon>
        <taxon>Ovalentaria</taxon>
        <taxon>Cichlomorphae</taxon>
        <taxon>Cichliformes</taxon>
        <taxon>Cichlidae</taxon>
        <taxon>African cichlids</taxon>
        <taxon>Pseudocrenilabrinae</taxon>
        <taxon>Lamprologini</taxon>
        <taxon>Neolamprologus</taxon>
    </lineage>
</organism>
<feature type="transmembrane region" description="Helical" evidence="12">
    <location>
        <begin position="242"/>
        <end position="261"/>
    </location>
</feature>
<proteinExistence type="inferred from homology"/>